<dbReference type="AlphaFoldDB" id="A0A5S4G482"/>
<dbReference type="Gene3D" id="3.40.50.150">
    <property type="entry name" value="Vaccinia Virus protein VP39"/>
    <property type="match status" value="1"/>
</dbReference>
<dbReference type="InterPro" id="IPR029063">
    <property type="entry name" value="SAM-dependent_MTases_sf"/>
</dbReference>
<dbReference type="OrthoDB" id="3468913at2"/>
<accession>A0A5S4G482</accession>
<evidence type="ECO:0008006" key="4">
    <source>
        <dbReference type="Google" id="ProtNLM"/>
    </source>
</evidence>
<organism evidence="2 3">
    <name type="scientific">Actinomadura geliboluensis</name>
    <dbReference type="NCBI Taxonomy" id="882440"/>
    <lineage>
        <taxon>Bacteria</taxon>
        <taxon>Bacillati</taxon>
        <taxon>Actinomycetota</taxon>
        <taxon>Actinomycetes</taxon>
        <taxon>Streptosporangiales</taxon>
        <taxon>Thermomonosporaceae</taxon>
        <taxon>Actinomadura</taxon>
    </lineage>
</organism>
<feature type="region of interest" description="Disordered" evidence="1">
    <location>
        <begin position="1"/>
        <end position="34"/>
    </location>
</feature>
<proteinExistence type="predicted"/>
<dbReference type="Proteomes" id="UP000305238">
    <property type="component" value="Unassembled WGS sequence"/>
</dbReference>
<comment type="caution">
    <text evidence="2">The sequence shown here is derived from an EMBL/GenBank/DDBJ whole genome shotgun (WGS) entry which is preliminary data.</text>
</comment>
<gene>
    <name evidence="2" type="ORF">ETD96_38725</name>
</gene>
<dbReference type="InterPro" id="IPR006764">
    <property type="entry name" value="SAM_dep_MeTrfase_SAV2177_type"/>
</dbReference>
<protein>
    <recommendedName>
        <fullName evidence="4">SAM-dependent methyltransferase</fullName>
    </recommendedName>
</protein>
<sequence>MEHRLLQRQPLVGLPRPETAGKGHGPHTDHCGGRRHVRGTLRAAYDGGVMILPPGLARDFTRSSEAGVYNFYLGGKSWTGADKETALAVIRTSPDAQAVARENFLFAGRAASWAVAEYGIRQVLDIGVGIVDDVPLDSVETCVHNVNPDAVVLAFDNDEVVLARARALRTGYGRVLDGDVTDLDSVFNHPDLLNRPDLAGRIDLTAPTVIVLAAVLHFIDDPAAVMAGLWDRLAPGSVVVLSHATKTRTSQARVGGMTKAYEKGRSPIVFREEADIAALAGGWDLVPPGLVDVQLWSPDGSYQGELYQSVRVVGMVARLPDAQKELRDVPGGAR</sequence>
<name>A0A5S4G482_9ACTN</name>
<dbReference type="CDD" id="cd02440">
    <property type="entry name" value="AdoMet_MTases"/>
    <property type="match status" value="1"/>
</dbReference>
<evidence type="ECO:0000256" key="1">
    <source>
        <dbReference type="SAM" id="MobiDB-lite"/>
    </source>
</evidence>
<evidence type="ECO:0000313" key="2">
    <source>
        <dbReference type="EMBL" id="TMR27798.1"/>
    </source>
</evidence>
<reference evidence="2 3" key="1">
    <citation type="submission" date="2019-05" db="EMBL/GenBank/DDBJ databases">
        <title>Draft genome sequence of Actinomadura geliboluensis A8036.</title>
        <authorList>
            <person name="Saricaoglu S."/>
            <person name="Isik K."/>
        </authorList>
    </citation>
    <scope>NUCLEOTIDE SEQUENCE [LARGE SCALE GENOMIC DNA]</scope>
    <source>
        <strain evidence="2 3">A8036</strain>
    </source>
</reference>
<evidence type="ECO:0000313" key="3">
    <source>
        <dbReference type="Proteomes" id="UP000305238"/>
    </source>
</evidence>
<dbReference type="EMBL" id="VCKZ01000470">
    <property type="protein sequence ID" value="TMR27798.1"/>
    <property type="molecule type" value="Genomic_DNA"/>
</dbReference>
<dbReference type="Pfam" id="PF04672">
    <property type="entry name" value="Methyltransf_19"/>
    <property type="match status" value="1"/>
</dbReference>
<dbReference type="SUPFAM" id="SSF53335">
    <property type="entry name" value="S-adenosyl-L-methionine-dependent methyltransferases"/>
    <property type="match status" value="1"/>
</dbReference>
<keyword evidence="3" id="KW-1185">Reference proteome</keyword>